<keyword evidence="9" id="KW-1185">Reference proteome</keyword>
<feature type="non-terminal residue" evidence="8">
    <location>
        <position position="1"/>
    </location>
</feature>
<dbReference type="GO" id="GO:0016020">
    <property type="term" value="C:membrane"/>
    <property type="evidence" value="ECO:0007669"/>
    <property type="project" value="UniProtKB-SubCell"/>
</dbReference>
<dbReference type="AlphaFoldDB" id="A0AAV2HCR4"/>
<evidence type="ECO:0000256" key="5">
    <source>
        <dbReference type="ARBA" id="ARBA00023136"/>
    </source>
</evidence>
<feature type="domain" description="Polycystin" evidence="7">
    <location>
        <begin position="4"/>
        <end position="100"/>
    </location>
</feature>
<dbReference type="PANTHER" id="PTHR10877:SF150">
    <property type="entry name" value="REJ DOMAIN-CONTAINING PROTEIN"/>
    <property type="match status" value="1"/>
</dbReference>
<evidence type="ECO:0000259" key="7">
    <source>
        <dbReference type="Pfam" id="PF20519"/>
    </source>
</evidence>
<comment type="similarity">
    <text evidence="2">Belongs to the polycystin family.</text>
</comment>
<reference evidence="8 9" key="1">
    <citation type="submission" date="2024-04" db="EMBL/GenBank/DDBJ databases">
        <authorList>
            <consortium name="Genoscope - CEA"/>
            <person name="William W."/>
        </authorList>
    </citation>
    <scope>NUCLEOTIDE SEQUENCE [LARGE SCALE GENOMIC DNA]</scope>
</reference>
<dbReference type="InterPro" id="IPR051223">
    <property type="entry name" value="Polycystin"/>
</dbReference>
<gene>
    <name evidence="8" type="ORF">GSLYS_00005687001</name>
</gene>
<evidence type="ECO:0000256" key="3">
    <source>
        <dbReference type="ARBA" id="ARBA00022692"/>
    </source>
</evidence>
<accession>A0AAV2HCR4</accession>
<evidence type="ECO:0000256" key="1">
    <source>
        <dbReference type="ARBA" id="ARBA00004141"/>
    </source>
</evidence>
<dbReference type="PANTHER" id="PTHR10877">
    <property type="entry name" value="POLYCYSTIN FAMILY MEMBER"/>
    <property type="match status" value="1"/>
</dbReference>
<organism evidence="8 9">
    <name type="scientific">Lymnaea stagnalis</name>
    <name type="common">Great pond snail</name>
    <name type="synonym">Helix stagnalis</name>
    <dbReference type="NCBI Taxonomy" id="6523"/>
    <lineage>
        <taxon>Eukaryota</taxon>
        <taxon>Metazoa</taxon>
        <taxon>Spiralia</taxon>
        <taxon>Lophotrochozoa</taxon>
        <taxon>Mollusca</taxon>
        <taxon>Gastropoda</taxon>
        <taxon>Heterobranchia</taxon>
        <taxon>Euthyneura</taxon>
        <taxon>Panpulmonata</taxon>
        <taxon>Hygrophila</taxon>
        <taxon>Lymnaeoidea</taxon>
        <taxon>Lymnaeidae</taxon>
        <taxon>Lymnaea</taxon>
    </lineage>
</organism>
<name>A0AAV2HCR4_LYMST</name>
<sequence length="164" mass="18514">VTADAWHYQTEESIWGIPIAGSYDVYGGGGYIANLDINLMATIVKEMKQHSWIDRHTRAVFIEFTLYCPGINHFVNVLLLAEFIDTGGMVPFVSVYPFTIHHPSGALGTYYQICEIMGIGKTAIGIVYVIFVLWKKRCAALKEFWFVLDLIAVIVAVFTVIIFW</sequence>
<keyword evidence="4 6" id="KW-1133">Transmembrane helix</keyword>
<dbReference type="Pfam" id="PF20519">
    <property type="entry name" value="Polycystin_dom"/>
    <property type="match status" value="1"/>
</dbReference>
<dbReference type="GO" id="GO:0050982">
    <property type="term" value="P:detection of mechanical stimulus"/>
    <property type="evidence" value="ECO:0007669"/>
    <property type="project" value="TreeGrafter"/>
</dbReference>
<evidence type="ECO:0000313" key="8">
    <source>
        <dbReference type="EMBL" id="CAL1531592.1"/>
    </source>
</evidence>
<feature type="transmembrane region" description="Helical" evidence="6">
    <location>
        <begin position="110"/>
        <end position="132"/>
    </location>
</feature>
<evidence type="ECO:0000256" key="2">
    <source>
        <dbReference type="ARBA" id="ARBA00007200"/>
    </source>
</evidence>
<dbReference type="InterPro" id="IPR046791">
    <property type="entry name" value="Polycystin_dom"/>
</dbReference>
<comment type="caution">
    <text evidence="8">The sequence shown here is derived from an EMBL/GenBank/DDBJ whole genome shotgun (WGS) entry which is preliminary data.</text>
</comment>
<protein>
    <recommendedName>
        <fullName evidence="7">Polycystin domain-containing protein</fullName>
    </recommendedName>
</protein>
<feature type="transmembrane region" description="Helical" evidence="6">
    <location>
        <begin position="74"/>
        <end position="98"/>
    </location>
</feature>
<comment type="subcellular location">
    <subcellularLocation>
        <location evidence="1">Membrane</location>
        <topology evidence="1">Multi-pass membrane protein</topology>
    </subcellularLocation>
</comment>
<dbReference type="EMBL" id="CAXITT010000093">
    <property type="protein sequence ID" value="CAL1531592.1"/>
    <property type="molecule type" value="Genomic_DNA"/>
</dbReference>
<evidence type="ECO:0000256" key="4">
    <source>
        <dbReference type="ARBA" id="ARBA00022989"/>
    </source>
</evidence>
<keyword evidence="5 6" id="KW-0472">Membrane</keyword>
<evidence type="ECO:0000313" key="9">
    <source>
        <dbReference type="Proteomes" id="UP001497497"/>
    </source>
</evidence>
<feature type="transmembrane region" description="Helical" evidence="6">
    <location>
        <begin position="144"/>
        <end position="163"/>
    </location>
</feature>
<dbReference type="GO" id="GO:0005262">
    <property type="term" value="F:calcium channel activity"/>
    <property type="evidence" value="ECO:0007669"/>
    <property type="project" value="TreeGrafter"/>
</dbReference>
<evidence type="ECO:0000256" key="6">
    <source>
        <dbReference type="SAM" id="Phobius"/>
    </source>
</evidence>
<keyword evidence="3 6" id="KW-0812">Transmembrane</keyword>
<proteinExistence type="inferred from homology"/>
<dbReference type="Proteomes" id="UP001497497">
    <property type="component" value="Unassembled WGS sequence"/>
</dbReference>